<feature type="domain" description="HTH araC/xylS-type" evidence="4">
    <location>
        <begin position="175"/>
        <end position="274"/>
    </location>
</feature>
<dbReference type="InterPro" id="IPR003313">
    <property type="entry name" value="AraC-bd"/>
</dbReference>
<dbReference type="Pfam" id="PF02311">
    <property type="entry name" value="AraC_binding"/>
    <property type="match status" value="1"/>
</dbReference>
<dbReference type="GO" id="GO:0043565">
    <property type="term" value="F:sequence-specific DNA binding"/>
    <property type="evidence" value="ECO:0007669"/>
    <property type="project" value="InterPro"/>
</dbReference>
<gene>
    <name evidence="5" type="ORF">DC345_22145</name>
</gene>
<dbReference type="InterPro" id="IPR037923">
    <property type="entry name" value="HTH-like"/>
</dbReference>
<evidence type="ECO:0000259" key="4">
    <source>
        <dbReference type="PROSITE" id="PS01124"/>
    </source>
</evidence>
<accession>A0A329QQK0</accession>
<dbReference type="PANTHER" id="PTHR43280">
    <property type="entry name" value="ARAC-FAMILY TRANSCRIPTIONAL REGULATOR"/>
    <property type="match status" value="1"/>
</dbReference>
<dbReference type="InterPro" id="IPR009057">
    <property type="entry name" value="Homeodomain-like_sf"/>
</dbReference>
<dbReference type="Gene3D" id="1.10.10.60">
    <property type="entry name" value="Homeodomain-like"/>
    <property type="match status" value="2"/>
</dbReference>
<dbReference type="InterPro" id="IPR018060">
    <property type="entry name" value="HTH_AraC"/>
</dbReference>
<organism evidence="5 6">
    <name type="scientific">Paenibacillus taichungensis</name>
    <dbReference type="NCBI Taxonomy" id="484184"/>
    <lineage>
        <taxon>Bacteria</taxon>
        <taxon>Bacillati</taxon>
        <taxon>Bacillota</taxon>
        <taxon>Bacilli</taxon>
        <taxon>Bacillales</taxon>
        <taxon>Paenibacillaceae</taxon>
        <taxon>Paenibacillus</taxon>
    </lineage>
</organism>
<sequence>MRNNTTMPKPSMGNSLDPDMPLMITGQNQLTVDELMNWNGHSRDYSIVQCIGGTGKIAAQNHEFSIRKGTALIMFPEVTYRYDNLSDSLLFDCLSFNGYLLPRFLHTLQIGELRAFKPDGMLHILLHEITLALQSRHKDQIWHVSALLYMLLVRLTIDGDRYGAYERSDARLKLGGLVTFIKQNYDQDISLSMLAQQMDVTEQHLNRIFKKEFQMTPLDYLTRYRLLKAKEMLVHNAGITAHEIARAVGFNSASYFGSVFKKYEGISPIELRKQYQG</sequence>
<protein>
    <recommendedName>
        <fullName evidence="4">HTH araC/xylS-type domain-containing protein</fullName>
    </recommendedName>
</protein>
<comment type="caution">
    <text evidence="5">The sequence shown here is derived from an EMBL/GenBank/DDBJ whole genome shotgun (WGS) entry which is preliminary data.</text>
</comment>
<name>A0A329QQK0_9BACL</name>
<dbReference type="SUPFAM" id="SSF51215">
    <property type="entry name" value="Regulatory protein AraC"/>
    <property type="match status" value="1"/>
</dbReference>
<dbReference type="EMBL" id="QEVW01000014">
    <property type="protein sequence ID" value="RAW12978.1"/>
    <property type="molecule type" value="Genomic_DNA"/>
</dbReference>
<keyword evidence="2" id="KW-0238">DNA-binding</keyword>
<dbReference type="SUPFAM" id="SSF46689">
    <property type="entry name" value="Homeodomain-like"/>
    <property type="match status" value="2"/>
</dbReference>
<evidence type="ECO:0000313" key="6">
    <source>
        <dbReference type="Proteomes" id="UP000250642"/>
    </source>
</evidence>
<dbReference type="GO" id="GO:0003700">
    <property type="term" value="F:DNA-binding transcription factor activity"/>
    <property type="evidence" value="ECO:0007669"/>
    <property type="project" value="InterPro"/>
</dbReference>
<evidence type="ECO:0000256" key="2">
    <source>
        <dbReference type="ARBA" id="ARBA00023125"/>
    </source>
</evidence>
<proteinExistence type="predicted"/>
<evidence type="ECO:0000256" key="1">
    <source>
        <dbReference type="ARBA" id="ARBA00023015"/>
    </source>
</evidence>
<evidence type="ECO:0000256" key="3">
    <source>
        <dbReference type="ARBA" id="ARBA00023163"/>
    </source>
</evidence>
<dbReference type="InterPro" id="IPR020449">
    <property type="entry name" value="Tscrpt_reg_AraC-type_HTH"/>
</dbReference>
<keyword evidence="3" id="KW-0804">Transcription</keyword>
<dbReference type="PROSITE" id="PS01124">
    <property type="entry name" value="HTH_ARAC_FAMILY_2"/>
    <property type="match status" value="1"/>
</dbReference>
<keyword evidence="1" id="KW-0805">Transcription regulation</keyword>
<dbReference type="SMART" id="SM00342">
    <property type="entry name" value="HTH_ARAC"/>
    <property type="match status" value="1"/>
</dbReference>
<dbReference type="PRINTS" id="PR00032">
    <property type="entry name" value="HTHARAC"/>
</dbReference>
<evidence type="ECO:0000313" key="5">
    <source>
        <dbReference type="EMBL" id="RAW12978.1"/>
    </source>
</evidence>
<dbReference type="Proteomes" id="UP000250642">
    <property type="component" value="Unassembled WGS sequence"/>
</dbReference>
<dbReference type="AlphaFoldDB" id="A0A329QQK0"/>
<dbReference type="PANTHER" id="PTHR43280:SF2">
    <property type="entry name" value="HTH-TYPE TRANSCRIPTIONAL REGULATOR EXSA"/>
    <property type="match status" value="1"/>
</dbReference>
<dbReference type="Pfam" id="PF12833">
    <property type="entry name" value="HTH_18"/>
    <property type="match status" value="1"/>
</dbReference>
<reference evidence="5 6" key="1">
    <citation type="submission" date="2018-04" db="EMBL/GenBank/DDBJ databases">
        <title>Paenibacillus taichungensis Genome sequencing and assembly.</title>
        <authorList>
            <person name="Xu J."/>
            <person name="Rensing C."/>
            <person name="Mazhar H.S."/>
        </authorList>
    </citation>
    <scope>NUCLEOTIDE SEQUENCE [LARGE SCALE GENOMIC DNA]</scope>
    <source>
        <strain evidence="5 6">NC1</strain>
    </source>
</reference>